<dbReference type="Proteomes" id="UP000254191">
    <property type="component" value="Unassembled WGS sequence"/>
</dbReference>
<dbReference type="AlphaFoldDB" id="A0A379GF08"/>
<protein>
    <submittedName>
        <fullName evidence="1">Oxidoreductase</fullName>
    </submittedName>
</protein>
<sequence>MILPVIPLLKLNALCGGENEAFISLNDGEMLTARLVVGADGANSWLRKNADIPLTFLGL</sequence>
<dbReference type="Gene3D" id="3.50.50.60">
    <property type="entry name" value="FAD/NAD(P)-binding domain"/>
    <property type="match status" value="1"/>
</dbReference>
<name>A0A379GF08_PROMI</name>
<evidence type="ECO:0000313" key="1">
    <source>
        <dbReference type="EMBL" id="SUC39546.1"/>
    </source>
</evidence>
<organism evidence="1 2">
    <name type="scientific">Proteus mirabilis</name>
    <dbReference type="NCBI Taxonomy" id="584"/>
    <lineage>
        <taxon>Bacteria</taxon>
        <taxon>Pseudomonadati</taxon>
        <taxon>Pseudomonadota</taxon>
        <taxon>Gammaproteobacteria</taxon>
        <taxon>Enterobacterales</taxon>
        <taxon>Morganellaceae</taxon>
        <taxon>Proteus</taxon>
    </lineage>
</organism>
<dbReference type="EMBL" id="UGTS01000006">
    <property type="protein sequence ID" value="SUC39546.1"/>
    <property type="molecule type" value="Genomic_DNA"/>
</dbReference>
<accession>A0A379GF08</accession>
<evidence type="ECO:0000313" key="2">
    <source>
        <dbReference type="Proteomes" id="UP000254191"/>
    </source>
</evidence>
<dbReference type="SUPFAM" id="SSF51905">
    <property type="entry name" value="FAD/NAD(P)-binding domain"/>
    <property type="match status" value="1"/>
</dbReference>
<dbReference type="InterPro" id="IPR036188">
    <property type="entry name" value="FAD/NAD-bd_sf"/>
</dbReference>
<reference evidence="1 2" key="1">
    <citation type="submission" date="2018-06" db="EMBL/GenBank/DDBJ databases">
        <authorList>
            <consortium name="Pathogen Informatics"/>
            <person name="Doyle S."/>
        </authorList>
    </citation>
    <scope>NUCLEOTIDE SEQUENCE [LARGE SCALE GENOMIC DNA]</scope>
    <source>
        <strain evidence="1 2">NCTC11938</strain>
    </source>
</reference>
<gene>
    <name evidence="1" type="ORF">NCTC11938_03835</name>
</gene>
<proteinExistence type="predicted"/>